<feature type="transmembrane region" description="Helical" evidence="7">
    <location>
        <begin position="498"/>
        <end position="518"/>
    </location>
</feature>
<sequence length="874" mass="89595">MTSARVALRIAWRDALRAKGRTALIMCMVGLPVAAIVALGTVWQTSEWSPREALPYELGTADARLTGDMHAPLRQNPLHPDFVALDGATDPAEDENWTTAEITRRVTAAYGADARVVPIDTTSMTWLRTPRGYLRADLVQVDLRDPLARGILDVAAGRAPAAADEIALAAGLADRFPIGSAVQLDRDGTAKRVVGHVRDPRSPGRRVALALPGTVPGAARDAGAEWLIDTGRPVTWKDVTEFNRDGVTVLSRAVVEDPPPASALPPGVSVGSGLDDPAAVSTAALAGAMILLEVVLLAGPAFAVDVRRRRRLLALLAVTGGGPRHLRAVVLAGGLVLGGAGALAGTLLGLAATAAARTIVHGTGGTVWGPFEVPWAAVALTALLGAVSGLIAAYVPARQAARMDVVAALAGRRDPGGGRVRRGRPIAGGVLVWAGALGSLVGEQSFGEFGAAFGAVAIILGGVLLIPWLVGATGRAAGRLPVPLRLAVRDGARNRARTAPAVAAIMAAVAGATALALANASDLRQERMEYTPLVPVGSTLITPPQEQGDAVRAAVERELPGVPLIELRTLPDDNSVCPGDADCPSVSFRTDPYPGEVTLAMGSVVGGAAEARMLLGRADPRVEAALAAGEIVLFGVRPPPDATTTATVSVWRDGREAVLEKVRDLPAIAVAERAPVEALVPPAAAERIGVPPRTTAFGIDRAHHPVTEAEQARLAEVVAGLSRGDANIVETGNVRVERGFNRSNDPVMLALAAAAAVLALGGALIATGLSAADARPDLAVLAAVGARPRTRRLLSACQAAYIAALGCWLGLAAGLVPGIAASRSLTDGGTAHGPVLAVPWTLLAVLGIAIPLLVALVTGLCVRSKLPKTHVTAD</sequence>
<evidence type="ECO:0000256" key="1">
    <source>
        <dbReference type="ARBA" id="ARBA00004651"/>
    </source>
</evidence>
<evidence type="ECO:0000313" key="9">
    <source>
        <dbReference type="EMBL" id="MBE1534655.1"/>
    </source>
</evidence>
<keyword evidence="3 7" id="KW-0812">Transmembrane</keyword>
<feature type="domain" description="ABC3 transporter permease C-terminal" evidence="8">
    <location>
        <begin position="751"/>
        <end position="861"/>
    </location>
</feature>
<dbReference type="RefSeq" id="WP_192760999.1">
    <property type="nucleotide sequence ID" value="NZ_JADBDZ010000001.1"/>
</dbReference>
<feature type="transmembrane region" description="Helical" evidence="7">
    <location>
        <begin position="325"/>
        <end position="355"/>
    </location>
</feature>
<gene>
    <name evidence="9" type="ORF">H4W34_004488</name>
</gene>
<protein>
    <submittedName>
        <fullName evidence="9">ABC transport system permease protein</fullName>
    </submittedName>
</protein>
<feature type="transmembrane region" description="Helical" evidence="7">
    <location>
        <begin position="283"/>
        <end position="304"/>
    </location>
</feature>
<evidence type="ECO:0000256" key="2">
    <source>
        <dbReference type="ARBA" id="ARBA00022475"/>
    </source>
</evidence>
<dbReference type="EMBL" id="JADBDZ010000001">
    <property type="protein sequence ID" value="MBE1534655.1"/>
    <property type="molecule type" value="Genomic_DNA"/>
</dbReference>
<evidence type="ECO:0000256" key="6">
    <source>
        <dbReference type="ARBA" id="ARBA00038076"/>
    </source>
</evidence>
<evidence type="ECO:0000256" key="7">
    <source>
        <dbReference type="SAM" id="Phobius"/>
    </source>
</evidence>
<keyword evidence="10" id="KW-1185">Reference proteome</keyword>
<dbReference type="PANTHER" id="PTHR30572">
    <property type="entry name" value="MEMBRANE COMPONENT OF TRANSPORTER-RELATED"/>
    <property type="match status" value="1"/>
</dbReference>
<dbReference type="InterPro" id="IPR003838">
    <property type="entry name" value="ABC3_permease_C"/>
</dbReference>
<dbReference type="PANTHER" id="PTHR30572:SF4">
    <property type="entry name" value="ABC TRANSPORTER PERMEASE YTRF"/>
    <property type="match status" value="1"/>
</dbReference>
<evidence type="ECO:0000256" key="3">
    <source>
        <dbReference type="ARBA" id="ARBA00022692"/>
    </source>
</evidence>
<comment type="similarity">
    <text evidence="6">Belongs to the ABC-4 integral membrane protein family.</text>
</comment>
<keyword evidence="4 7" id="KW-1133">Transmembrane helix</keyword>
<feature type="domain" description="ABC3 transporter permease C-terminal" evidence="8">
    <location>
        <begin position="286"/>
        <end position="404"/>
    </location>
</feature>
<evidence type="ECO:0000256" key="5">
    <source>
        <dbReference type="ARBA" id="ARBA00023136"/>
    </source>
</evidence>
<evidence type="ECO:0000313" key="10">
    <source>
        <dbReference type="Proteomes" id="UP000627838"/>
    </source>
</evidence>
<reference evidence="9 10" key="1">
    <citation type="submission" date="2020-10" db="EMBL/GenBank/DDBJ databases">
        <title>Sequencing the genomes of 1000 actinobacteria strains.</title>
        <authorList>
            <person name="Klenk H.-P."/>
        </authorList>
    </citation>
    <scope>NUCLEOTIDE SEQUENCE [LARGE SCALE GENOMIC DNA]</scope>
    <source>
        <strain evidence="9 10">DSM 46744</strain>
    </source>
</reference>
<feature type="transmembrane region" description="Helical" evidence="7">
    <location>
        <begin position="452"/>
        <end position="477"/>
    </location>
</feature>
<dbReference type="InterPro" id="IPR050250">
    <property type="entry name" value="Macrolide_Exporter_MacB"/>
</dbReference>
<dbReference type="Pfam" id="PF02687">
    <property type="entry name" value="FtsX"/>
    <property type="match status" value="2"/>
</dbReference>
<feature type="transmembrane region" description="Helical" evidence="7">
    <location>
        <begin position="840"/>
        <end position="862"/>
    </location>
</feature>
<feature type="transmembrane region" description="Helical" evidence="7">
    <location>
        <begin position="375"/>
        <end position="395"/>
    </location>
</feature>
<evidence type="ECO:0000259" key="8">
    <source>
        <dbReference type="Pfam" id="PF02687"/>
    </source>
</evidence>
<feature type="transmembrane region" description="Helical" evidence="7">
    <location>
        <begin position="426"/>
        <end position="446"/>
    </location>
</feature>
<dbReference type="Proteomes" id="UP000627838">
    <property type="component" value="Unassembled WGS sequence"/>
</dbReference>
<feature type="transmembrane region" description="Helical" evidence="7">
    <location>
        <begin position="793"/>
        <end position="820"/>
    </location>
</feature>
<name>A0ABR9JVS1_9ACTN</name>
<proteinExistence type="inferred from homology"/>
<comment type="subcellular location">
    <subcellularLocation>
        <location evidence="1">Cell membrane</location>
        <topology evidence="1">Multi-pass membrane protein</topology>
    </subcellularLocation>
</comment>
<organism evidence="9 10">
    <name type="scientific">Actinomadura algeriensis</name>
    <dbReference type="NCBI Taxonomy" id="1679523"/>
    <lineage>
        <taxon>Bacteria</taxon>
        <taxon>Bacillati</taxon>
        <taxon>Actinomycetota</taxon>
        <taxon>Actinomycetes</taxon>
        <taxon>Streptosporangiales</taxon>
        <taxon>Thermomonosporaceae</taxon>
        <taxon>Actinomadura</taxon>
    </lineage>
</organism>
<keyword evidence="5 7" id="KW-0472">Membrane</keyword>
<evidence type="ECO:0000256" key="4">
    <source>
        <dbReference type="ARBA" id="ARBA00022989"/>
    </source>
</evidence>
<comment type="caution">
    <text evidence="9">The sequence shown here is derived from an EMBL/GenBank/DDBJ whole genome shotgun (WGS) entry which is preliminary data.</text>
</comment>
<keyword evidence="2" id="KW-1003">Cell membrane</keyword>
<feature type="transmembrane region" description="Helical" evidence="7">
    <location>
        <begin position="21"/>
        <end position="43"/>
    </location>
</feature>
<accession>A0ABR9JVS1</accession>
<feature type="transmembrane region" description="Helical" evidence="7">
    <location>
        <begin position="747"/>
        <end position="772"/>
    </location>
</feature>